<organism evidence="2 3">
    <name type="scientific">Nocardia stercoris</name>
    <dbReference type="NCBI Taxonomy" id="2483361"/>
    <lineage>
        <taxon>Bacteria</taxon>
        <taxon>Bacillati</taxon>
        <taxon>Actinomycetota</taxon>
        <taxon>Actinomycetes</taxon>
        <taxon>Mycobacteriales</taxon>
        <taxon>Nocardiaceae</taxon>
        <taxon>Nocardia</taxon>
    </lineage>
</organism>
<dbReference type="Proteomes" id="UP000279275">
    <property type="component" value="Unassembled WGS sequence"/>
</dbReference>
<evidence type="ECO:0000256" key="1">
    <source>
        <dbReference type="SAM" id="Phobius"/>
    </source>
</evidence>
<dbReference type="EMBL" id="RFFH01000001">
    <property type="protein sequence ID" value="RMI35735.1"/>
    <property type="molecule type" value="Genomic_DNA"/>
</dbReference>
<feature type="transmembrane region" description="Helical" evidence="1">
    <location>
        <begin position="6"/>
        <end position="27"/>
    </location>
</feature>
<evidence type="ECO:0000313" key="3">
    <source>
        <dbReference type="Proteomes" id="UP000279275"/>
    </source>
</evidence>
<gene>
    <name evidence="2" type="ORF">EBN03_01345</name>
</gene>
<accession>A0A3M2LI86</accession>
<evidence type="ECO:0000313" key="2">
    <source>
        <dbReference type="EMBL" id="RMI35735.1"/>
    </source>
</evidence>
<keyword evidence="1" id="KW-0472">Membrane</keyword>
<name>A0A3M2LI86_9NOCA</name>
<dbReference type="AlphaFoldDB" id="A0A3M2LI86"/>
<keyword evidence="3" id="KW-1185">Reference proteome</keyword>
<keyword evidence="1" id="KW-1133">Transmembrane helix</keyword>
<proteinExistence type="predicted"/>
<protein>
    <submittedName>
        <fullName evidence="2">Uncharacterized protein</fullName>
    </submittedName>
</protein>
<keyword evidence="1" id="KW-0812">Transmembrane</keyword>
<reference evidence="2 3" key="1">
    <citation type="submission" date="2018-10" db="EMBL/GenBank/DDBJ databases">
        <title>Isolation from cow dung.</title>
        <authorList>
            <person name="Ling L."/>
        </authorList>
    </citation>
    <scope>NUCLEOTIDE SEQUENCE [LARGE SCALE GENOMIC DNA]</scope>
    <source>
        <strain evidence="2 3">NEAU-LL90</strain>
    </source>
</reference>
<sequence>MPRGWIVLIVVTLGVVVFIALLVLLLVSGTNFDTPGSQVPITHGNCAPFCGTTAPIPNPQP</sequence>
<comment type="caution">
    <text evidence="2">The sequence shown here is derived from an EMBL/GenBank/DDBJ whole genome shotgun (WGS) entry which is preliminary data.</text>
</comment>